<organism evidence="1 2">
    <name type="scientific">Naganishia adeliensis</name>
    <dbReference type="NCBI Taxonomy" id="92952"/>
    <lineage>
        <taxon>Eukaryota</taxon>
        <taxon>Fungi</taxon>
        <taxon>Dikarya</taxon>
        <taxon>Basidiomycota</taxon>
        <taxon>Agaricomycotina</taxon>
        <taxon>Tremellomycetes</taxon>
        <taxon>Filobasidiales</taxon>
        <taxon>Filobasidiaceae</taxon>
        <taxon>Naganishia</taxon>
    </lineage>
</organism>
<comment type="caution">
    <text evidence="1">The sequence shown here is derived from an EMBL/GenBank/DDBJ whole genome shotgun (WGS) entry which is preliminary data.</text>
</comment>
<evidence type="ECO:0000313" key="2">
    <source>
        <dbReference type="Proteomes" id="UP001230649"/>
    </source>
</evidence>
<dbReference type="EMBL" id="JASBWS010000010">
    <property type="protein sequence ID" value="KAJ9114203.1"/>
    <property type="molecule type" value="Genomic_DNA"/>
</dbReference>
<reference evidence="1" key="1">
    <citation type="submission" date="2023-04" db="EMBL/GenBank/DDBJ databases">
        <title>Draft Genome sequencing of Naganishia species isolated from polar environments using Oxford Nanopore Technology.</title>
        <authorList>
            <person name="Leo P."/>
            <person name="Venkateswaran K."/>
        </authorList>
    </citation>
    <scope>NUCLEOTIDE SEQUENCE</scope>
    <source>
        <strain evidence="1">MNA-CCFEE 5262</strain>
    </source>
</reference>
<evidence type="ECO:0000313" key="1">
    <source>
        <dbReference type="EMBL" id="KAJ9114203.1"/>
    </source>
</evidence>
<proteinExistence type="predicted"/>
<keyword evidence="2" id="KW-1185">Reference proteome</keyword>
<protein>
    <submittedName>
        <fullName evidence="1">Uncharacterized protein</fullName>
    </submittedName>
</protein>
<sequence length="128" mass="13980">MLADSVFLYASEVNYANTSLDNLNLKGLQEGPAQRVRKLPPFFVAATAFLKLWLVACYETQSFVGLSEGKNLLGEEDGPNVQKFCLISDSCKGPITGLGFILLGSIVPGIAAQVFTYLGMDDDKYYEK</sequence>
<accession>A0ACC2WQZ5</accession>
<gene>
    <name evidence="1" type="ORF">QFC20_001719</name>
</gene>
<name>A0ACC2WQZ5_9TREE</name>
<dbReference type="Proteomes" id="UP001230649">
    <property type="component" value="Unassembled WGS sequence"/>
</dbReference>